<dbReference type="STRING" id="767519.SAMN05216559_0854"/>
<name>A0A1I6KI69_9EURY</name>
<dbReference type="PANTHER" id="PTHR34512">
    <property type="entry name" value="CELL SURFACE PROTEIN"/>
    <property type="match status" value="1"/>
</dbReference>
<keyword evidence="3" id="KW-1185">Reference proteome</keyword>
<dbReference type="RefSeq" id="WP_177227141.1">
    <property type="nucleotide sequence ID" value="NZ_FOZK01000001.1"/>
</dbReference>
<evidence type="ECO:0000313" key="3">
    <source>
        <dbReference type="Proteomes" id="UP000199062"/>
    </source>
</evidence>
<accession>A0A1I6KI69</accession>
<dbReference type="InterPro" id="IPR002372">
    <property type="entry name" value="PQQ_rpt_dom"/>
</dbReference>
<sequence length="367" mass="39215">MAGSFERRELLGTAGATVCSLLAGCSYSSSPEPEPALSHHRIMWHRSPYISEIAVVDGTLYFSTGTDLYAVGAAGGEEKWTRHVEDEPPLHSDETICLSGMAAADSERMYVPGCDGLHAVSLQDGSDLWTAGSAGLSSAVATGNEVYAGGTDLFSIGPRSETVEWETEIGANEELHLVPINDGVVACDEAANVVHCVNADGTLRWQHDLDLEGRRPVVAGDTVYAASVREYEVSRLVALDLSTGSVNWTTETPSIRRSGLAAGDEQVYVASYWDENDIGHLVAYEQDGGEKRWEHTVAESEFSEPVVDANGVYSGTYDGIKAFSHDGTERWSIETGYSSRCSTVSDGTLYGGVTGQLIAIDATGDDQ</sequence>
<gene>
    <name evidence="2" type="ORF">SAMN05216559_0854</name>
</gene>
<dbReference type="Proteomes" id="UP000199062">
    <property type="component" value="Unassembled WGS sequence"/>
</dbReference>
<dbReference type="InterPro" id="IPR015943">
    <property type="entry name" value="WD40/YVTN_repeat-like_dom_sf"/>
</dbReference>
<feature type="domain" description="Pyrrolo-quinoline quinone repeat" evidence="1">
    <location>
        <begin position="158"/>
        <end position="362"/>
    </location>
</feature>
<dbReference type="SMART" id="SM00564">
    <property type="entry name" value="PQQ"/>
    <property type="match status" value="5"/>
</dbReference>
<dbReference type="PANTHER" id="PTHR34512:SF30">
    <property type="entry name" value="OUTER MEMBRANE PROTEIN ASSEMBLY FACTOR BAMB"/>
    <property type="match status" value="1"/>
</dbReference>
<protein>
    <submittedName>
        <fullName evidence="2">Outer membrane protein assembly factor BamB, contains PQQ-like beta-propeller repeat</fullName>
    </submittedName>
</protein>
<evidence type="ECO:0000259" key="1">
    <source>
        <dbReference type="Pfam" id="PF13360"/>
    </source>
</evidence>
<reference evidence="2 3" key="1">
    <citation type="submission" date="2016-10" db="EMBL/GenBank/DDBJ databases">
        <authorList>
            <person name="de Groot N.N."/>
        </authorList>
    </citation>
    <scope>NUCLEOTIDE SEQUENCE [LARGE SCALE GENOMIC DNA]</scope>
    <source>
        <strain evidence="2 3">CGMCC 1.10457</strain>
    </source>
</reference>
<proteinExistence type="predicted"/>
<dbReference type="Pfam" id="PF13360">
    <property type="entry name" value="PQQ_2"/>
    <property type="match status" value="1"/>
</dbReference>
<dbReference type="PROSITE" id="PS51257">
    <property type="entry name" value="PROKAR_LIPOPROTEIN"/>
    <property type="match status" value="1"/>
</dbReference>
<dbReference type="InterPro" id="IPR018391">
    <property type="entry name" value="PQQ_b-propeller_rpt"/>
</dbReference>
<dbReference type="AlphaFoldDB" id="A0A1I6KI69"/>
<evidence type="ECO:0000313" key="2">
    <source>
        <dbReference type="EMBL" id="SFR90923.1"/>
    </source>
</evidence>
<dbReference type="OrthoDB" id="145878at2157"/>
<organism evidence="2 3">
    <name type="scientific">Halomicrobium zhouii</name>
    <dbReference type="NCBI Taxonomy" id="767519"/>
    <lineage>
        <taxon>Archaea</taxon>
        <taxon>Methanobacteriati</taxon>
        <taxon>Methanobacteriota</taxon>
        <taxon>Stenosarchaea group</taxon>
        <taxon>Halobacteria</taxon>
        <taxon>Halobacteriales</taxon>
        <taxon>Haloarculaceae</taxon>
        <taxon>Halomicrobium</taxon>
    </lineage>
</organism>
<dbReference type="EMBL" id="FOZK01000001">
    <property type="protein sequence ID" value="SFR90923.1"/>
    <property type="molecule type" value="Genomic_DNA"/>
</dbReference>
<dbReference type="Gene3D" id="2.130.10.10">
    <property type="entry name" value="YVTN repeat-like/Quinoprotein amine dehydrogenase"/>
    <property type="match status" value="1"/>
</dbReference>
<dbReference type="InterPro" id="IPR011047">
    <property type="entry name" value="Quinoprotein_ADH-like_sf"/>
</dbReference>
<dbReference type="SUPFAM" id="SSF50998">
    <property type="entry name" value="Quinoprotein alcohol dehydrogenase-like"/>
    <property type="match status" value="2"/>
</dbReference>
<dbReference type="Gene3D" id="2.40.128.630">
    <property type="match status" value="1"/>
</dbReference>